<protein>
    <submittedName>
        <fullName evidence="2">Uncharacterized protein</fullName>
    </submittedName>
</protein>
<keyword evidence="1" id="KW-0472">Membrane</keyword>
<feature type="transmembrane region" description="Helical" evidence="1">
    <location>
        <begin position="68"/>
        <end position="86"/>
    </location>
</feature>
<proteinExistence type="predicted"/>
<reference evidence="2 3" key="1">
    <citation type="submission" date="2024-01" db="EMBL/GenBank/DDBJ databases">
        <title>Unpublished Manusciprt.</title>
        <authorList>
            <person name="Duman M."/>
            <person name="Valdes E.G."/>
            <person name="Ajmi N."/>
            <person name="Altun S."/>
            <person name="Saticioglu I.B."/>
        </authorList>
    </citation>
    <scope>NUCLEOTIDE SEQUENCE [LARGE SCALE GENOMIC DNA]</scope>
    <source>
        <strain evidence="2 3">120P</strain>
    </source>
</reference>
<comment type="caution">
    <text evidence="2">The sequence shown here is derived from an EMBL/GenBank/DDBJ whole genome shotgun (WGS) entry which is preliminary data.</text>
</comment>
<name>A0AB35WZU3_9PSED</name>
<feature type="transmembrane region" description="Helical" evidence="1">
    <location>
        <begin position="142"/>
        <end position="160"/>
    </location>
</feature>
<dbReference type="EMBL" id="JAZDQP010000018">
    <property type="protein sequence ID" value="MEE1869098.1"/>
    <property type="molecule type" value="Genomic_DNA"/>
</dbReference>
<keyword evidence="1" id="KW-0812">Transmembrane</keyword>
<feature type="transmembrane region" description="Helical" evidence="1">
    <location>
        <begin position="116"/>
        <end position="136"/>
    </location>
</feature>
<keyword evidence="3" id="KW-1185">Reference proteome</keyword>
<organism evidence="2 3">
    <name type="scientific">Pseudomonas auratipiscis</name>
    <dbReference type="NCBI Taxonomy" id="3115853"/>
    <lineage>
        <taxon>Bacteria</taxon>
        <taxon>Pseudomonadati</taxon>
        <taxon>Pseudomonadota</taxon>
        <taxon>Gammaproteobacteria</taxon>
        <taxon>Pseudomonadales</taxon>
        <taxon>Pseudomonadaceae</taxon>
        <taxon>Pseudomonas</taxon>
    </lineage>
</organism>
<gene>
    <name evidence="2" type="ORF">V0R53_22180</name>
</gene>
<evidence type="ECO:0000313" key="3">
    <source>
        <dbReference type="Proteomes" id="UP001307839"/>
    </source>
</evidence>
<dbReference type="RefSeq" id="WP_330080596.1">
    <property type="nucleotide sequence ID" value="NZ_JAZDCU010000017.1"/>
</dbReference>
<evidence type="ECO:0000313" key="2">
    <source>
        <dbReference type="EMBL" id="MEE1869098.1"/>
    </source>
</evidence>
<accession>A0AB35WZU3</accession>
<dbReference type="AlphaFoldDB" id="A0AB35WZU3"/>
<evidence type="ECO:0000256" key="1">
    <source>
        <dbReference type="SAM" id="Phobius"/>
    </source>
</evidence>
<sequence>MLISLNKPPDLPSQLKWKFLHEPELLTWTIQARNYNTFIANCMFAFMNLITLGVAYSVYLNPSPGEGFFARISISIGFYILIILTISSMTHQRMNFAYRISKSGVEYCKWKDFPKWALPCLKWMAGITAVIFIFMATIDPSFLIGALVGPGGLGLTYLSIAHSKSYRELHTQYHHHEFEWKDIVQLAIATNREVVDVKYKFFRKGDTVKTCWNFNIHCQKKDKERVANFIRPYLLPGVPFIRAKVNVPLGTD</sequence>
<feature type="transmembrane region" description="Helical" evidence="1">
    <location>
        <begin position="38"/>
        <end position="56"/>
    </location>
</feature>
<dbReference type="Proteomes" id="UP001307839">
    <property type="component" value="Unassembled WGS sequence"/>
</dbReference>
<keyword evidence="1" id="KW-1133">Transmembrane helix</keyword>